<dbReference type="InterPro" id="IPR036093">
    <property type="entry name" value="NAC_dom_sf"/>
</dbReference>
<name>A0A8S0RV50_OLEEU</name>
<protein>
    <submittedName>
        <fullName evidence="6">NAC domain-containing 72-like</fullName>
    </submittedName>
</protein>
<comment type="caution">
    <text evidence="6">The sequence shown here is derived from an EMBL/GenBank/DDBJ whole genome shotgun (WGS) entry which is preliminary data.</text>
</comment>
<evidence type="ECO:0000256" key="3">
    <source>
        <dbReference type="ARBA" id="ARBA00023163"/>
    </source>
</evidence>
<dbReference type="GO" id="GO:0003677">
    <property type="term" value="F:DNA binding"/>
    <property type="evidence" value="ECO:0007669"/>
    <property type="project" value="UniProtKB-KW"/>
</dbReference>
<accession>A0A8S0RV50</accession>
<dbReference type="PROSITE" id="PS51005">
    <property type="entry name" value="NAC"/>
    <property type="match status" value="1"/>
</dbReference>
<dbReference type="AlphaFoldDB" id="A0A8S0RV50"/>
<dbReference type="EMBL" id="CACTIH010003744">
    <property type="protein sequence ID" value="CAA2983818.1"/>
    <property type="molecule type" value="Genomic_DNA"/>
</dbReference>
<evidence type="ECO:0000256" key="4">
    <source>
        <dbReference type="ARBA" id="ARBA00023242"/>
    </source>
</evidence>
<keyword evidence="3" id="KW-0804">Transcription</keyword>
<feature type="domain" description="NAC" evidence="5">
    <location>
        <begin position="15"/>
        <end position="171"/>
    </location>
</feature>
<gene>
    <name evidence="6" type="ORF">OLEA9_A059034</name>
</gene>
<dbReference type="Pfam" id="PF02365">
    <property type="entry name" value="NAM"/>
    <property type="match status" value="1"/>
</dbReference>
<evidence type="ECO:0000313" key="7">
    <source>
        <dbReference type="Proteomes" id="UP000594638"/>
    </source>
</evidence>
<keyword evidence="1" id="KW-0805">Transcription regulation</keyword>
<keyword evidence="4" id="KW-0539">Nucleus</keyword>
<evidence type="ECO:0000256" key="1">
    <source>
        <dbReference type="ARBA" id="ARBA00023015"/>
    </source>
</evidence>
<dbReference type="SUPFAM" id="SSF101941">
    <property type="entry name" value="NAC domain"/>
    <property type="match status" value="1"/>
</dbReference>
<sequence length="415" mass="47086">MAARERSDFSVQENVPLGYRFKPTDLELLDYLNLKIMNKPILIDAIKDVDLYQYHPHDLFQSRMNGTQEGYFFTSRTKKYPKGSRPDRAAADGYWKATGAGIIVRSNGQEVGRKKTLVYYEGKSKNNKGTKTNWMMHEFTVHQMKDVARSSTNAIPDNKMLDFCACRIFYRPSKPRKRKEESTQRNTIPIQETHIPDANLTATSSYQNRVPALDQSSLQGAYVPYQQARINNQYPLVHEPVTYMHGDMAMQSNILPSPQLAYFRGDHMAMQSNILPSPPLAYFRGDHMAMESNIAPSPQPLANIPGDQRNVSLYNPLLPPEQRNDQYQPVTHLNGDVGTSRLVVDDGSYLDLTTPSILDSFFGDSSNAQLQYSSPNPHLHGDVGCSRQGNFAASTEYWDLPSPPTEWLHLDDIFR</sequence>
<keyword evidence="7" id="KW-1185">Reference proteome</keyword>
<dbReference type="GO" id="GO:0006355">
    <property type="term" value="P:regulation of DNA-templated transcription"/>
    <property type="evidence" value="ECO:0007669"/>
    <property type="project" value="InterPro"/>
</dbReference>
<dbReference type="PANTHER" id="PTHR31744">
    <property type="entry name" value="PROTEIN CUP-SHAPED COTYLEDON 2-RELATED"/>
    <property type="match status" value="1"/>
</dbReference>
<evidence type="ECO:0000259" key="5">
    <source>
        <dbReference type="PROSITE" id="PS51005"/>
    </source>
</evidence>
<dbReference type="Gramene" id="OE9A059034T1">
    <property type="protein sequence ID" value="OE9A059034C1"/>
    <property type="gene ID" value="OE9A059034"/>
</dbReference>
<proteinExistence type="predicted"/>
<evidence type="ECO:0000256" key="2">
    <source>
        <dbReference type="ARBA" id="ARBA00023125"/>
    </source>
</evidence>
<reference evidence="6 7" key="1">
    <citation type="submission" date="2019-12" db="EMBL/GenBank/DDBJ databases">
        <authorList>
            <person name="Alioto T."/>
            <person name="Alioto T."/>
            <person name="Gomez Garrido J."/>
        </authorList>
    </citation>
    <scope>NUCLEOTIDE SEQUENCE [LARGE SCALE GENOMIC DNA]</scope>
</reference>
<dbReference type="Proteomes" id="UP000594638">
    <property type="component" value="Unassembled WGS sequence"/>
</dbReference>
<keyword evidence="2" id="KW-0238">DNA-binding</keyword>
<dbReference type="InterPro" id="IPR003441">
    <property type="entry name" value="NAC-dom"/>
</dbReference>
<evidence type="ECO:0000313" key="6">
    <source>
        <dbReference type="EMBL" id="CAA2983818.1"/>
    </source>
</evidence>
<dbReference type="Gene3D" id="2.170.150.80">
    <property type="entry name" value="NAC domain"/>
    <property type="match status" value="1"/>
</dbReference>
<organism evidence="6 7">
    <name type="scientific">Olea europaea subsp. europaea</name>
    <dbReference type="NCBI Taxonomy" id="158383"/>
    <lineage>
        <taxon>Eukaryota</taxon>
        <taxon>Viridiplantae</taxon>
        <taxon>Streptophyta</taxon>
        <taxon>Embryophyta</taxon>
        <taxon>Tracheophyta</taxon>
        <taxon>Spermatophyta</taxon>
        <taxon>Magnoliopsida</taxon>
        <taxon>eudicotyledons</taxon>
        <taxon>Gunneridae</taxon>
        <taxon>Pentapetalae</taxon>
        <taxon>asterids</taxon>
        <taxon>lamiids</taxon>
        <taxon>Lamiales</taxon>
        <taxon>Oleaceae</taxon>
        <taxon>Oleeae</taxon>
        <taxon>Olea</taxon>
    </lineage>
</organism>